<keyword evidence="4" id="KW-1185">Reference proteome</keyword>
<evidence type="ECO:0000256" key="1">
    <source>
        <dbReference type="ARBA" id="ARBA00007613"/>
    </source>
</evidence>
<dbReference type="PANTHER" id="PTHR30203:SF24">
    <property type="entry name" value="BLR4935 PROTEIN"/>
    <property type="match status" value="1"/>
</dbReference>
<dbReference type="HOGENOM" id="CLU_012817_15_0_0"/>
<feature type="compositionally biased region" description="Basic and acidic residues" evidence="2">
    <location>
        <begin position="43"/>
        <end position="52"/>
    </location>
</feature>
<dbReference type="RefSeq" id="WP_015245987.1">
    <property type="nucleotide sequence ID" value="NC_019892.1"/>
</dbReference>
<comment type="similarity">
    <text evidence="1">Belongs to the outer membrane factor (OMF) (TC 1.B.17) family.</text>
</comment>
<evidence type="ECO:0000256" key="2">
    <source>
        <dbReference type="SAM" id="MobiDB-lite"/>
    </source>
</evidence>
<reference evidence="3 4" key="1">
    <citation type="submission" date="2012-02" db="EMBL/GenBank/DDBJ databases">
        <title>Complete sequence of chromosome of Singulisphaera acidiphila DSM 18658.</title>
        <authorList>
            <consortium name="US DOE Joint Genome Institute (JGI-PGF)"/>
            <person name="Lucas S."/>
            <person name="Copeland A."/>
            <person name="Lapidus A."/>
            <person name="Glavina del Rio T."/>
            <person name="Dalin E."/>
            <person name="Tice H."/>
            <person name="Bruce D."/>
            <person name="Goodwin L."/>
            <person name="Pitluck S."/>
            <person name="Peters L."/>
            <person name="Ovchinnikova G."/>
            <person name="Chertkov O."/>
            <person name="Kyrpides N."/>
            <person name="Mavromatis K."/>
            <person name="Ivanova N."/>
            <person name="Brettin T."/>
            <person name="Detter J.C."/>
            <person name="Han C."/>
            <person name="Larimer F."/>
            <person name="Land M."/>
            <person name="Hauser L."/>
            <person name="Markowitz V."/>
            <person name="Cheng J.-F."/>
            <person name="Hugenholtz P."/>
            <person name="Woyke T."/>
            <person name="Wu D."/>
            <person name="Tindall B."/>
            <person name="Pomrenke H."/>
            <person name="Brambilla E."/>
            <person name="Klenk H.-P."/>
            <person name="Eisen J.A."/>
        </authorList>
    </citation>
    <scope>NUCLEOTIDE SEQUENCE [LARGE SCALE GENOMIC DNA]</scope>
    <source>
        <strain evidence="4">ATCC BAA-1392 / DSM 18658 / VKM B-2454 / MOB10</strain>
    </source>
</reference>
<sequence length="505" mass="55876">MIRQPTHGLIALSVLVAMGGCVHPLPLLEYEEVANEVHATAHRPPESIRPDEPMATALDPAPVPAGLSGEQPVDVYICHALAENRGVQAARFNLLAMKQRIPQETALEDPMVQNTIWPFPSNAPQYSLMGYMPYELMITQQFPWFGTLKLRGQAAEQEAKAAFYELLAAQLEVVSRVKRAYYSIYFNQKAETILADNKKLAEDFVVLARERLKSGTTTLQDVLRAQNIVTDVESELVTVRQELAGAKAALARQLHVSPEADLRALSEMQVAQVPAQVEMLYRLAAAARPELQGRLAEVARDERQVELAKKRYYPNITAGLAYGMMTRVNSMSSIADGRDNVGFIVGFNLPIYQQKLAAGVSEAQARAIADSRRYADLRDETYEEVKELFLEAKARREVLELFQTSYLPRAENVLELATNDYRVGNQDFITLITGLRELLTVRLQIARLESELGKALASLERVVGVQLNDHPPKTIAAPTTPTQQPPPPTNGAGPFTPGADTPEPE</sequence>
<dbReference type="OrthoDB" id="237666at2"/>
<name>L0DDA6_SINAD</name>
<dbReference type="Proteomes" id="UP000010798">
    <property type="component" value="Chromosome"/>
</dbReference>
<dbReference type="SUPFAM" id="SSF56954">
    <property type="entry name" value="Outer membrane efflux proteins (OEP)"/>
    <property type="match status" value="1"/>
</dbReference>
<organism evidence="3 4">
    <name type="scientific">Singulisphaera acidiphila (strain ATCC BAA-1392 / DSM 18658 / VKM B-2454 / MOB10)</name>
    <dbReference type="NCBI Taxonomy" id="886293"/>
    <lineage>
        <taxon>Bacteria</taxon>
        <taxon>Pseudomonadati</taxon>
        <taxon>Planctomycetota</taxon>
        <taxon>Planctomycetia</taxon>
        <taxon>Isosphaerales</taxon>
        <taxon>Isosphaeraceae</taxon>
        <taxon>Singulisphaera</taxon>
    </lineage>
</organism>
<dbReference type="Pfam" id="PF02321">
    <property type="entry name" value="OEP"/>
    <property type="match status" value="2"/>
</dbReference>
<dbReference type="InterPro" id="IPR010131">
    <property type="entry name" value="MdtP/NodT-like"/>
</dbReference>
<gene>
    <name evidence="3" type="ordered locus">Sinac_2528</name>
</gene>
<protein>
    <submittedName>
        <fullName evidence="3">Outer membrane protein</fullName>
    </submittedName>
</protein>
<dbReference type="eggNOG" id="COG1538">
    <property type="taxonomic scope" value="Bacteria"/>
</dbReference>
<dbReference type="GO" id="GO:0015562">
    <property type="term" value="F:efflux transmembrane transporter activity"/>
    <property type="evidence" value="ECO:0007669"/>
    <property type="project" value="InterPro"/>
</dbReference>
<evidence type="ECO:0000313" key="4">
    <source>
        <dbReference type="Proteomes" id="UP000010798"/>
    </source>
</evidence>
<dbReference type="STRING" id="886293.Sinac_2528"/>
<dbReference type="PANTHER" id="PTHR30203">
    <property type="entry name" value="OUTER MEMBRANE CATION EFFLUX PROTEIN"/>
    <property type="match status" value="1"/>
</dbReference>
<dbReference type="KEGG" id="saci:Sinac_2528"/>
<feature type="region of interest" description="Disordered" evidence="2">
    <location>
        <begin position="470"/>
        <end position="505"/>
    </location>
</feature>
<feature type="compositionally biased region" description="Low complexity" evidence="2">
    <location>
        <begin position="473"/>
        <end position="482"/>
    </location>
</feature>
<accession>L0DDA6</accession>
<feature type="region of interest" description="Disordered" evidence="2">
    <location>
        <begin position="39"/>
        <end position="63"/>
    </location>
</feature>
<dbReference type="InterPro" id="IPR003423">
    <property type="entry name" value="OMP_efflux"/>
</dbReference>
<dbReference type="Gene3D" id="1.20.1600.10">
    <property type="entry name" value="Outer membrane efflux proteins (OEP)"/>
    <property type="match status" value="1"/>
</dbReference>
<evidence type="ECO:0000313" key="3">
    <source>
        <dbReference type="EMBL" id="AGA26835.1"/>
    </source>
</evidence>
<dbReference type="PROSITE" id="PS51257">
    <property type="entry name" value="PROKAR_LIPOPROTEIN"/>
    <property type="match status" value="1"/>
</dbReference>
<dbReference type="AlphaFoldDB" id="L0DDA6"/>
<feature type="compositionally biased region" description="Low complexity" evidence="2">
    <location>
        <begin position="490"/>
        <end position="499"/>
    </location>
</feature>
<proteinExistence type="inferred from homology"/>
<dbReference type="EMBL" id="CP003364">
    <property type="protein sequence ID" value="AGA26835.1"/>
    <property type="molecule type" value="Genomic_DNA"/>
</dbReference>